<feature type="compositionally biased region" description="Basic residues" evidence="1">
    <location>
        <begin position="78"/>
        <end position="88"/>
    </location>
</feature>
<evidence type="ECO:0000256" key="1">
    <source>
        <dbReference type="SAM" id="MobiDB-lite"/>
    </source>
</evidence>
<proteinExistence type="predicted"/>
<gene>
    <name evidence="2" type="ORF">D3869_01510</name>
</gene>
<name>A0A4D8R9W6_AZOBR</name>
<dbReference type="AlphaFoldDB" id="A0A4D8R9W6"/>
<sequence>MKLPRITYHSDVQPLPGSYIVPQGPRARTSYLVLTSREVMPRKPRDHRIWSLEVERVGRDAVPADAVQHLSDWVPRDRKPRPGQRRGA</sequence>
<feature type="region of interest" description="Disordered" evidence="1">
    <location>
        <begin position="68"/>
        <end position="88"/>
    </location>
</feature>
<reference evidence="2 3" key="1">
    <citation type="submission" date="2018-09" db="EMBL/GenBank/DDBJ databases">
        <title>Whole genome based analysis of evolution and adaptive divergence in Indian and Brazilian strains of Azospirillum brasilense.</title>
        <authorList>
            <person name="Singh C."/>
            <person name="Tripathi A.K."/>
        </authorList>
    </citation>
    <scope>NUCLEOTIDE SEQUENCE [LARGE SCALE GENOMIC DNA]</scope>
    <source>
        <strain evidence="2 3">MTCC4039</strain>
    </source>
</reference>
<protein>
    <submittedName>
        <fullName evidence="2">Uncharacterized protein</fullName>
    </submittedName>
</protein>
<evidence type="ECO:0000313" key="2">
    <source>
        <dbReference type="EMBL" id="QCO14012.1"/>
    </source>
</evidence>
<organism evidence="2 3">
    <name type="scientific">Azospirillum brasilense</name>
    <dbReference type="NCBI Taxonomy" id="192"/>
    <lineage>
        <taxon>Bacteria</taxon>
        <taxon>Pseudomonadati</taxon>
        <taxon>Pseudomonadota</taxon>
        <taxon>Alphaproteobacteria</taxon>
        <taxon>Rhodospirillales</taxon>
        <taxon>Azospirillaceae</taxon>
        <taxon>Azospirillum</taxon>
    </lineage>
</organism>
<accession>A0A4D8R9W6</accession>
<evidence type="ECO:0000313" key="3">
    <source>
        <dbReference type="Proteomes" id="UP000298693"/>
    </source>
</evidence>
<dbReference type="Proteomes" id="UP000298693">
    <property type="component" value="Chromosome"/>
</dbReference>
<dbReference type="EMBL" id="CP032345">
    <property type="protein sequence ID" value="QCO14012.1"/>
    <property type="molecule type" value="Genomic_DNA"/>
</dbReference>